<feature type="region of interest" description="Disordered" evidence="10">
    <location>
        <begin position="70"/>
        <end position="116"/>
    </location>
</feature>
<evidence type="ECO:0000256" key="10">
    <source>
        <dbReference type="SAM" id="MobiDB-lite"/>
    </source>
</evidence>
<dbReference type="SMART" id="SM00028">
    <property type="entry name" value="TPR"/>
    <property type="match status" value="3"/>
</dbReference>
<reference evidence="11 12" key="1">
    <citation type="submission" date="2014-07" db="EMBL/GenBank/DDBJ databases">
        <title>Genomic and transcriptomic analysis on Apis cerana provide comprehensive insights into honey bee biology.</title>
        <authorList>
            <person name="Diao Q."/>
            <person name="Sun L."/>
            <person name="Zheng H."/>
            <person name="Zheng H."/>
            <person name="Xu S."/>
            <person name="Wang S."/>
            <person name="Zeng Z."/>
            <person name="Hu F."/>
            <person name="Su S."/>
            <person name="Wu J."/>
        </authorList>
    </citation>
    <scope>NUCLEOTIDE SEQUENCE [LARGE SCALE GENOMIC DNA]</scope>
    <source>
        <tissue evidence="11">Pupae without intestine</tissue>
    </source>
</reference>
<comment type="subcellular location">
    <subcellularLocation>
        <location evidence="1">Cytoplasm</location>
        <location evidence="1">Cytoskeleton</location>
        <location evidence="1">Cilium axoneme</location>
    </subcellularLocation>
</comment>
<dbReference type="Proteomes" id="UP000242457">
    <property type="component" value="Unassembled WGS sequence"/>
</dbReference>
<protein>
    <recommendedName>
        <fullName evidence="7">Outer dynein arm-docking complex subunit 4</fullName>
    </recommendedName>
    <alternativeName>
        <fullName evidence="8">Tetratricopeptide repeat protein 25</fullName>
    </alternativeName>
</protein>
<keyword evidence="12" id="KW-1185">Reference proteome</keyword>
<evidence type="ECO:0000313" key="12">
    <source>
        <dbReference type="Proteomes" id="UP000242457"/>
    </source>
</evidence>
<evidence type="ECO:0000256" key="9">
    <source>
        <dbReference type="PROSITE-ProRule" id="PRU00339"/>
    </source>
</evidence>
<keyword evidence="4 9" id="KW-0802">TPR repeat</keyword>
<dbReference type="AlphaFoldDB" id="A0A2A3EGS9"/>
<dbReference type="PROSITE" id="PS50005">
    <property type="entry name" value="TPR"/>
    <property type="match status" value="1"/>
</dbReference>
<evidence type="ECO:0000313" key="11">
    <source>
        <dbReference type="EMBL" id="PBC30993.1"/>
    </source>
</evidence>
<dbReference type="Gene3D" id="1.25.40.10">
    <property type="entry name" value="Tetratricopeptide repeat domain"/>
    <property type="match status" value="1"/>
</dbReference>
<feature type="compositionally biased region" description="Basic residues" evidence="10">
    <location>
        <begin position="86"/>
        <end position="96"/>
    </location>
</feature>
<dbReference type="PANTHER" id="PTHR23040:SF1">
    <property type="entry name" value="OUTER DYNEIN ARM-DOCKING COMPLEX SUBUNIT 4"/>
    <property type="match status" value="1"/>
</dbReference>
<dbReference type="InterPro" id="IPR040111">
    <property type="entry name" value="ODAD4"/>
</dbReference>
<sequence>MSDIIASEFTNTHNAIDSKIMGFLNPIMQHHDLLQSYVRALAENISNSKQSEEESDSNFSKISSSLELYPNTESTDDKQNYINNDRKKKKKDKKQQKGNNNGARRQEEIYTDKDRAAAVNMGTKDIKQSLKIKQKQDRNLQLPEDTEPTAILTLGLREMRIGDVKIAMNCINKALDLEPNDNNALIARSKCHLLLGEPQKALQDAENALQYKMKNVNMANAIYCKAEALYYLGDFEMSLVYYYRGMRIRPEYGRFRLGVQKAKDAIKNILHKN</sequence>
<dbReference type="GO" id="GO:0005930">
    <property type="term" value="C:axoneme"/>
    <property type="evidence" value="ECO:0007669"/>
    <property type="project" value="UniProtKB-SubCell"/>
</dbReference>
<dbReference type="STRING" id="94128.A0A2A3EGS9"/>
<dbReference type="OrthoDB" id="245563at2759"/>
<keyword evidence="2" id="KW-0963">Cytoplasm</keyword>
<feature type="repeat" description="TPR" evidence="9">
    <location>
        <begin position="148"/>
        <end position="181"/>
    </location>
</feature>
<proteinExistence type="predicted"/>
<evidence type="ECO:0000256" key="1">
    <source>
        <dbReference type="ARBA" id="ARBA00004430"/>
    </source>
</evidence>
<feature type="compositionally biased region" description="Basic and acidic residues" evidence="10">
    <location>
        <begin position="104"/>
        <end position="116"/>
    </location>
</feature>
<keyword evidence="6" id="KW-0966">Cell projection</keyword>
<evidence type="ECO:0000256" key="3">
    <source>
        <dbReference type="ARBA" id="ARBA00022737"/>
    </source>
</evidence>
<dbReference type="SUPFAM" id="SSF48452">
    <property type="entry name" value="TPR-like"/>
    <property type="match status" value="1"/>
</dbReference>
<evidence type="ECO:0000256" key="6">
    <source>
        <dbReference type="ARBA" id="ARBA00023273"/>
    </source>
</evidence>
<evidence type="ECO:0000256" key="7">
    <source>
        <dbReference type="ARBA" id="ARBA00034139"/>
    </source>
</evidence>
<name>A0A2A3EGS9_APICC</name>
<gene>
    <name evidence="11" type="ORF">APICC_07868</name>
</gene>
<dbReference type="PANTHER" id="PTHR23040">
    <property type="match status" value="1"/>
</dbReference>
<accession>A0A2A3EGS9</accession>
<evidence type="ECO:0000256" key="5">
    <source>
        <dbReference type="ARBA" id="ARBA00023212"/>
    </source>
</evidence>
<evidence type="ECO:0000256" key="2">
    <source>
        <dbReference type="ARBA" id="ARBA00022490"/>
    </source>
</evidence>
<keyword evidence="5" id="KW-0206">Cytoskeleton</keyword>
<keyword evidence="3" id="KW-0677">Repeat</keyword>
<evidence type="ECO:0000256" key="8">
    <source>
        <dbReference type="ARBA" id="ARBA00034143"/>
    </source>
</evidence>
<dbReference type="EMBL" id="KZ288253">
    <property type="protein sequence ID" value="PBC30993.1"/>
    <property type="molecule type" value="Genomic_DNA"/>
</dbReference>
<evidence type="ECO:0000256" key="4">
    <source>
        <dbReference type="ARBA" id="ARBA00022803"/>
    </source>
</evidence>
<organism evidence="11 12">
    <name type="scientific">Apis cerana cerana</name>
    <name type="common">Oriental honeybee</name>
    <dbReference type="NCBI Taxonomy" id="94128"/>
    <lineage>
        <taxon>Eukaryota</taxon>
        <taxon>Metazoa</taxon>
        <taxon>Ecdysozoa</taxon>
        <taxon>Arthropoda</taxon>
        <taxon>Hexapoda</taxon>
        <taxon>Insecta</taxon>
        <taxon>Pterygota</taxon>
        <taxon>Neoptera</taxon>
        <taxon>Endopterygota</taxon>
        <taxon>Hymenoptera</taxon>
        <taxon>Apocrita</taxon>
        <taxon>Aculeata</taxon>
        <taxon>Apoidea</taxon>
        <taxon>Anthophila</taxon>
        <taxon>Apidae</taxon>
        <taxon>Apis</taxon>
    </lineage>
</organism>
<dbReference type="InterPro" id="IPR011990">
    <property type="entry name" value="TPR-like_helical_dom_sf"/>
</dbReference>
<dbReference type="InterPro" id="IPR019734">
    <property type="entry name" value="TPR_rpt"/>
</dbReference>